<dbReference type="EMBL" id="MU069453">
    <property type="protein sequence ID" value="KAF5842899.1"/>
    <property type="molecule type" value="Genomic_DNA"/>
</dbReference>
<feature type="region of interest" description="Disordered" evidence="1">
    <location>
        <begin position="70"/>
        <end position="130"/>
    </location>
</feature>
<evidence type="ECO:0000256" key="1">
    <source>
        <dbReference type="SAM" id="MobiDB-lite"/>
    </source>
</evidence>
<protein>
    <recommendedName>
        <fullName evidence="4">Encoded protein</fullName>
    </recommendedName>
</protein>
<feature type="compositionally biased region" description="Polar residues" evidence="1">
    <location>
        <begin position="92"/>
        <end position="109"/>
    </location>
</feature>
<name>A0ABQ7H7R7_DUNSA</name>
<accession>A0ABQ7H7R7</accession>
<comment type="caution">
    <text evidence="2">The sequence shown here is derived from an EMBL/GenBank/DDBJ whole genome shotgun (WGS) entry which is preliminary data.</text>
</comment>
<evidence type="ECO:0008006" key="4">
    <source>
        <dbReference type="Google" id="ProtNLM"/>
    </source>
</evidence>
<dbReference type="Proteomes" id="UP000815325">
    <property type="component" value="Unassembled WGS sequence"/>
</dbReference>
<keyword evidence="3" id="KW-1185">Reference proteome</keyword>
<evidence type="ECO:0000313" key="2">
    <source>
        <dbReference type="EMBL" id="KAF5842899.1"/>
    </source>
</evidence>
<reference evidence="2" key="1">
    <citation type="submission" date="2017-08" db="EMBL/GenBank/DDBJ databases">
        <authorList>
            <person name="Polle J.E."/>
            <person name="Barry K."/>
            <person name="Cushman J."/>
            <person name="Schmutz J."/>
            <person name="Tran D."/>
            <person name="Hathwaick L.T."/>
            <person name="Yim W.C."/>
            <person name="Jenkins J."/>
            <person name="Mckie-Krisberg Z.M."/>
            <person name="Prochnik S."/>
            <person name="Lindquist E."/>
            <person name="Dockter R.B."/>
            <person name="Adam C."/>
            <person name="Molina H."/>
            <person name="Bunkerborg J."/>
            <person name="Jin E."/>
            <person name="Buchheim M."/>
            <person name="Magnuson J."/>
        </authorList>
    </citation>
    <scope>NUCLEOTIDE SEQUENCE</scope>
    <source>
        <strain evidence="2">CCAP 19/18</strain>
    </source>
</reference>
<sequence>MVQDGDLVVKTRVHATAIWARVPKLIINSARESEEPASGTSHVSAHLGSSAHHALASGSWTTKYSASNNAKVSMSSPQGPHFASGGRDSPHHTSTPAHASGFQPFSQPPSEALPLVPHSPIKPKSMEAPRPTEPLTAQALVDGLLQYVYKVTEPLRLHSAASNAAARAGAANAVLAPLPALPVGCPSLPSQAPKPSLPGKLDHATLVAYMVGNHE</sequence>
<gene>
    <name evidence="2" type="ORF">DUNSADRAFT_4358</name>
</gene>
<organism evidence="2 3">
    <name type="scientific">Dunaliella salina</name>
    <name type="common">Green alga</name>
    <name type="synonym">Protococcus salinus</name>
    <dbReference type="NCBI Taxonomy" id="3046"/>
    <lineage>
        <taxon>Eukaryota</taxon>
        <taxon>Viridiplantae</taxon>
        <taxon>Chlorophyta</taxon>
        <taxon>core chlorophytes</taxon>
        <taxon>Chlorophyceae</taxon>
        <taxon>CS clade</taxon>
        <taxon>Chlamydomonadales</taxon>
        <taxon>Dunaliellaceae</taxon>
        <taxon>Dunaliella</taxon>
    </lineage>
</organism>
<evidence type="ECO:0000313" key="3">
    <source>
        <dbReference type="Proteomes" id="UP000815325"/>
    </source>
</evidence>
<proteinExistence type="predicted"/>